<dbReference type="InterPro" id="IPR011990">
    <property type="entry name" value="TPR-like_helical_dom_sf"/>
</dbReference>
<dbReference type="PANTHER" id="PTHR30332">
    <property type="entry name" value="PROBABLE GENERAL SECRETION PATHWAY PROTEIN D"/>
    <property type="match status" value="1"/>
</dbReference>
<evidence type="ECO:0000256" key="3">
    <source>
        <dbReference type="ARBA" id="ARBA00023136"/>
    </source>
</evidence>
<dbReference type="InterPro" id="IPR001775">
    <property type="entry name" value="GspD/PilQ"/>
</dbReference>
<dbReference type="Gene3D" id="3.30.1370.130">
    <property type="match status" value="1"/>
</dbReference>
<feature type="domain" description="Secretin/TonB short N-terminal" evidence="8">
    <location>
        <begin position="205"/>
        <end position="256"/>
    </location>
</feature>
<evidence type="ECO:0000256" key="6">
    <source>
        <dbReference type="SAM" id="MobiDB-lite"/>
    </source>
</evidence>
<sequence length="661" mass="73124">MMKRKSLQKVMCLSMISLSLGGCASYWESKKAHSLIDQGNVTGVSSLQSLAQKEPEKFRYDYLKQRDKTTQKLLQQAQEIRLAGRLDEAATIYNNILSYDPQSAEALRGVLLIEQSKSEAVVLTSAKEAISQGKADQANEILEPLTRTNPSNVEAKQLRQSLSGNQGALAFDPQLNASLRKPISLAFVDIDVRSLFDFLSQTSGLNFIFDREVKPDLRTTVFARDTSIEDALKLILKTSQLKMKVLNDMTLLIYADTDDKRRQYDELIVRNFYLKNIEPKKMQEMIKALITPKFMYIDEKLKILVVRDNAEVMSVVEKLVESYDLVEPEVLLEVEVLEVSSNDMLNLGVKYPEQVSLGLTNAATGMTVNQLKQLNSNSYPIFFPDPLAILNLKQSSGKTRTLANPRIRVVNQNKAKFLIGDKIPVITTTFNQNSSTSTESISYLDVGVSLTVQPVIHINDDVSIAIDMEVSNKGEEIKSRTGLLAYQIGTRNVSTTLRLHNGETQVLAGLIKNDQTDSASHLPGLGKLPILGKLFSDETNRKSHSEIVLLITPHIIRNMVPPTLDNNVFSSGTNDVVSTKPLRLTPSADYSLTRSQIVNSGNQATVTPLPVNTVPLSSNQTQPNSSLNNPRNMPLNTPSTDSLDPSQLAAPIQQPTPQGTP</sequence>
<organism evidence="9 10">
    <name type="scientific">Acinetobacter proteolyticus</name>
    <dbReference type="NCBI Taxonomy" id="1776741"/>
    <lineage>
        <taxon>Bacteria</taxon>
        <taxon>Pseudomonadati</taxon>
        <taxon>Pseudomonadota</taxon>
        <taxon>Gammaproteobacteria</taxon>
        <taxon>Moraxellales</taxon>
        <taxon>Moraxellaceae</taxon>
        <taxon>Acinetobacter</taxon>
    </lineage>
</organism>
<evidence type="ECO:0000256" key="1">
    <source>
        <dbReference type="ARBA" id="ARBA00004370"/>
    </source>
</evidence>
<keyword evidence="7" id="KW-0732">Signal</keyword>
<feature type="chain" id="PRO_5014644575" description="Secretin/TonB short N-terminal domain-containing protein" evidence="7">
    <location>
        <begin position="25"/>
        <end position="661"/>
    </location>
</feature>
<evidence type="ECO:0000259" key="8">
    <source>
        <dbReference type="SMART" id="SM00965"/>
    </source>
</evidence>
<feature type="compositionally biased region" description="Polar residues" evidence="6">
    <location>
        <begin position="614"/>
        <end position="645"/>
    </location>
</feature>
<dbReference type="PRINTS" id="PR00811">
    <property type="entry name" value="BCTERIALGSPD"/>
</dbReference>
<reference evidence="9 10" key="1">
    <citation type="submission" date="2017-12" db="EMBL/GenBank/DDBJ databases">
        <title>Draft Genome sequences of multiple microbial strains isolated from spacecraft associated surfaces.</title>
        <authorList>
            <person name="Seuylemezian A."/>
            <person name="Vaishampayan P."/>
            <person name="Venkateswaran K."/>
        </authorList>
    </citation>
    <scope>NUCLEOTIDE SEQUENCE [LARGE SCALE GENOMIC DNA]</scope>
    <source>
        <strain evidence="9 10">2P01AA</strain>
    </source>
</reference>
<dbReference type="GO" id="GO:0015627">
    <property type="term" value="C:type II protein secretion system complex"/>
    <property type="evidence" value="ECO:0007669"/>
    <property type="project" value="TreeGrafter"/>
</dbReference>
<dbReference type="GO" id="GO:0009306">
    <property type="term" value="P:protein secretion"/>
    <property type="evidence" value="ECO:0007669"/>
    <property type="project" value="InterPro"/>
</dbReference>
<dbReference type="InterPro" id="IPR038591">
    <property type="entry name" value="NolW-like_sf"/>
</dbReference>
<dbReference type="EMBL" id="PISJ01000012">
    <property type="protein sequence ID" value="PKF33799.1"/>
    <property type="molecule type" value="Genomic_DNA"/>
</dbReference>
<comment type="subcellular location">
    <subcellularLocation>
        <location evidence="1">Membrane</location>
    </subcellularLocation>
</comment>
<evidence type="ECO:0000256" key="2">
    <source>
        <dbReference type="ARBA" id="ARBA00022448"/>
    </source>
</evidence>
<keyword evidence="2" id="KW-0813">Transport</keyword>
<dbReference type="Pfam" id="PF00263">
    <property type="entry name" value="Secretin"/>
    <property type="match status" value="1"/>
</dbReference>
<dbReference type="SMART" id="SM00965">
    <property type="entry name" value="STN"/>
    <property type="match status" value="1"/>
</dbReference>
<comment type="caution">
    <text evidence="9">The sequence shown here is derived from an EMBL/GenBank/DDBJ whole genome shotgun (WGS) entry which is preliminary data.</text>
</comment>
<dbReference type="InterPro" id="IPR004846">
    <property type="entry name" value="T2SS/T3SS_dom"/>
</dbReference>
<dbReference type="AlphaFoldDB" id="A0A2N0WFH4"/>
<protein>
    <recommendedName>
        <fullName evidence="8">Secretin/TonB short N-terminal domain-containing protein</fullName>
    </recommendedName>
</protein>
<evidence type="ECO:0000256" key="4">
    <source>
        <dbReference type="ARBA" id="ARBA00023237"/>
    </source>
</evidence>
<evidence type="ECO:0000256" key="5">
    <source>
        <dbReference type="RuleBase" id="RU004003"/>
    </source>
</evidence>
<dbReference type="Gene3D" id="1.25.40.10">
    <property type="entry name" value="Tetratricopeptide repeat domain"/>
    <property type="match status" value="1"/>
</dbReference>
<dbReference type="Proteomes" id="UP000233553">
    <property type="component" value="Unassembled WGS sequence"/>
</dbReference>
<keyword evidence="4" id="KW-0998">Cell outer membrane</keyword>
<dbReference type="InterPro" id="IPR011662">
    <property type="entry name" value="Secretin/TonB_short_N"/>
</dbReference>
<dbReference type="SUPFAM" id="SSF48452">
    <property type="entry name" value="TPR-like"/>
    <property type="match status" value="1"/>
</dbReference>
<evidence type="ECO:0000256" key="7">
    <source>
        <dbReference type="SAM" id="SignalP"/>
    </source>
</evidence>
<dbReference type="PRINTS" id="PR01032">
    <property type="entry name" value="PHAGEIV"/>
</dbReference>
<proteinExistence type="inferred from homology"/>
<evidence type="ECO:0000313" key="10">
    <source>
        <dbReference type="Proteomes" id="UP000233553"/>
    </source>
</evidence>
<accession>A0A2N0WFH4</accession>
<dbReference type="GO" id="GO:0019867">
    <property type="term" value="C:outer membrane"/>
    <property type="evidence" value="ECO:0007669"/>
    <property type="project" value="InterPro"/>
</dbReference>
<gene>
    <name evidence="9" type="ORF">CW311_08090</name>
</gene>
<feature type="region of interest" description="Disordered" evidence="6">
    <location>
        <begin position="608"/>
        <end position="661"/>
    </location>
</feature>
<dbReference type="Gene3D" id="3.30.1370.120">
    <property type="match status" value="1"/>
</dbReference>
<feature type="signal peptide" evidence="7">
    <location>
        <begin position="1"/>
        <end position="24"/>
    </location>
</feature>
<dbReference type="PANTHER" id="PTHR30332:SF17">
    <property type="entry name" value="TYPE IV PILIATION SYSTEM PROTEIN DR_0774-RELATED"/>
    <property type="match status" value="1"/>
</dbReference>
<evidence type="ECO:0000313" key="9">
    <source>
        <dbReference type="EMBL" id="PKF33799.1"/>
    </source>
</evidence>
<name>A0A2N0WFH4_9GAMM</name>
<keyword evidence="3" id="KW-0472">Membrane</keyword>
<comment type="similarity">
    <text evidence="5">Belongs to the bacterial secretin family.</text>
</comment>
<dbReference type="PROSITE" id="PS51257">
    <property type="entry name" value="PROKAR_LIPOPROTEIN"/>
    <property type="match status" value="1"/>
</dbReference>
<dbReference type="InterPro" id="IPR050810">
    <property type="entry name" value="Bact_Secretion_Sys_Channel"/>
</dbReference>